<dbReference type="Proteomes" id="UP000782901">
    <property type="component" value="Unassembled WGS sequence"/>
</dbReference>
<dbReference type="EMBL" id="JAGZEE010000022">
    <property type="protein sequence ID" value="MBS5412030.1"/>
    <property type="molecule type" value="Genomic_DNA"/>
</dbReference>
<dbReference type="AlphaFoldDB" id="A0A943HTS8"/>
<dbReference type="Pfam" id="PF08800">
    <property type="entry name" value="BT4734-like_N"/>
    <property type="match status" value="1"/>
</dbReference>
<comment type="caution">
    <text evidence="4">The sequence shown here is derived from an EMBL/GenBank/DDBJ whole genome shotgun (WGS) entry which is preliminary data.</text>
</comment>
<evidence type="ECO:0000259" key="3">
    <source>
        <dbReference type="Pfam" id="PF12990"/>
    </source>
</evidence>
<dbReference type="PANTHER" id="PTHR34985">
    <property type="entry name" value="SLR0554 PROTEIN"/>
    <property type="match status" value="1"/>
</dbReference>
<evidence type="ECO:0000313" key="5">
    <source>
        <dbReference type="Proteomes" id="UP000782901"/>
    </source>
</evidence>
<feature type="domain" description="BT4734-like N-terminal" evidence="2">
    <location>
        <begin position="55"/>
        <end position="185"/>
    </location>
</feature>
<gene>
    <name evidence="4" type="ORF">KHY35_15180</name>
</gene>
<feature type="domain" description="DUF3874" evidence="3">
    <location>
        <begin position="624"/>
        <end position="695"/>
    </location>
</feature>
<dbReference type="InterPro" id="IPR024450">
    <property type="entry name" value="DUF3874"/>
</dbReference>
<evidence type="ECO:0000259" key="2">
    <source>
        <dbReference type="Pfam" id="PF08800"/>
    </source>
</evidence>
<dbReference type="PANTHER" id="PTHR34985:SF1">
    <property type="entry name" value="SLR0554 PROTEIN"/>
    <property type="match status" value="1"/>
</dbReference>
<reference evidence="4" key="1">
    <citation type="submission" date="2021-02" db="EMBL/GenBank/DDBJ databases">
        <title>Infant gut strain persistence is associated with maternal origin, phylogeny, and functional potential including surface adhesion and iron acquisition.</title>
        <authorList>
            <person name="Lou Y.C."/>
        </authorList>
    </citation>
    <scope>NUCLEOTIDE SEQUENCE</scope>
    <source>
        <strain evidence="4">L3_082_243G1_dasL3_082_243G1_maxbin2.maxbin.015s ta_sub</strain>
    </source>
</reference>
<evidence type="ECO:0000313" key="4">
    <source>
        <dbReference type="EMBL" id="MBS5412030.1"/>
    </source>
</evidence>
<accession>A0A943HTS8</accession>
<proteinExistence type="predicted"/>
<dbReference type="InterPro" id="IPR007936">
    <property type="entry name" value="VapE-like_dom"/>
</dbReference>
<evidence type="ECO:0000259" key="1">
    <source>
        <dbReference type="Pfam" id="PF05272"/>
    </source>
</evidence>
<protein>
    <submittedName>
        <fullName evidence="4">DUF3874 domain-containing protein</fullName>
    </submittedName>
</protein>
<name>A0A943HTS8_BACT4</name>
<organism evidence="4 5">
    <name type="scientific">Bacteroides thetaiotaomicron</name>
    <dbReference type="NCBI Taxonomy" id="818"/>
    <lineage>
        <taxon>Bacteria</taxon>
        <taxon>Pseudomonadati</taxon>
        <taxon>Bacteroidota</taxon>
        <taxon>Bacteroidia</taxon>
        <taxon>Bacteroidales</taxon>
        <taxon>Bacteroidaceae</taxon>
        <taxon>Bacteroides</taxon>
    </lineage>
</organism>
<sequence length="703" mass="82384">MKITLMRDNDGAATMRTLDINLQIEAMKHETKAQPVTNLRTSIRYASPDYRLDEAKKLANVIPAATFRKTVNGIQMTGYNGIIQIEINHLANRAEVNRVKQEAAELSQTFLAFMGSGGHSVKIWIRFTRPDQSLPQKREEAEIFQAHAYRKAFSLYQPALSYPIELKNPTLEQSSRQTYDPELYYNPDSTIVYMRQPLEMPSDTTYKETVQAETSPFKRLIPGYDSFDTLSALFEAALNKAYRSLSELQPRVHTRSDEDLKPLLVQVARYCFQAGIPEEETARWAIAHFYTQRKEYLVRQTVQNVYTSEKGFGKKSSLTAEQELEFRTGEFMQRRYEFRYNTMTTATEYRERNTFCFCFRPLSSRIRNSIAMNARLEGLNLWDRDVIRYLDSDRVPVFNPVEDFLFGLDIHWDGHDRIRELAARIPCNNPHWPDLFYRWFLNMVAHWRQIDRKYANCTVPLLVGPQAYRKSTFCRSLIPPELQAYYTDRIDFSNKRDAELSLNRFLLINMDEFDQNKASQQAFLKHILQKPIINVRRPHGTATQEMRRYASFIGTSNHKDLLTDTSGSRRYIVINVTGPIDCSPIDYEQLYTQAIHDLYRGERYWFDTEDEKIITENNQEFQVMPVAEQLFHEYFRAAKEEEEEYEQLLAIEILEQVQHDSKIRVSVCSIVEFGRILQKNKVPSVHTKRGNFYKVVRIKPGRK</sequence>
<feature type="domain" description="Virulence-associated protein E-like" evidence="1">
    <location>
        <begin position="410"/>
        <end position="622"/>
    </location>
</feature>
<dbReference type="Pfam" id="PF12990">
    <property type="entry name" value="DUF3874"/>
    <property type="match status" value="1"/>
</dbReference>
<dbReference type="Pfam" id="PF05272">
    <property type="entry name" value="VapE-like_dom"/>
    <property type="match status" value="1"/>
</dbReference>
<dbReference type="InterPro" id="IPR014907">
    <property type="entry name" value="BT4734-like_N"/>
</dbReference>